<keyword evidence="1" id="KW-0678">Repressor</keyword>
<evidence type="ECO:0000256" key="5">
    <source>
        <dbReference type="PROSITE-ProRule" id="PRU00335"/>
    </source>
</evidence>
<evidence type="ECO:0000256" key="2">
    <source>
        <dbReference type="ARBA" id="ARBA00023015"/>
    </source>
</evidence>
<evidence type="ECO:0000313" key="8">
    <source>
        <dbReference type="Proteomes" id="UP001067235"/>
    </source>
</evidence>
<comment type="caution">
    <text evidence="7">The sequence shown here is derived from an EMBL/GenBank/DDBJ whole genome shotgun (WGS) entry which is preliminary data.</text>
</comment>
<reference evidence="7" key="1">
    <citation type="submission" date="2022-12" db="EMBL/GenBank/DDBJ databases">
        <authorList>
            <person name="Krivoruchko A.V."/>
            <person name="Elkin A."/>
        </authorList>
    </citation>
    <scope>NUCLEOTIDE SEQUENCE</scope>
    <source>
        <strain evidence="7">IEGM 1388</strain>
    </source>
</reference>
<dbReference type="SUPFAM" id="SSF48498">
    <property type="entry name" value="Tetracyclin repressor-like, C-terminal domain"/>
    <property type="match status" value="1"/>
</dbReference>
<evidence type="ECO:0000259" key="6">
    <source>
        <dbReference type="PROSITE" id="PS50977"/>
    </source>
</evidence>
<keyword evidence="4" id="KW-0804">Transcription</keyword>
<dbReference type="InterPro" id="IPR036271">
    <property type="entry name" value="Tet_transcr_reg_TetR-rel_C_sf"/>
</dbReference>
<protein>
    <submittedName>
        <fullName evidence="7">TetR family transcriptional regulator</fullName>
    </submittedName>
</protein>
<dbReference type="RefSeq" id="WP_301568992.1">
    <property type="nucleotide sequence ID" value="NZ_JAPWIE010000001.1"/>
</dbReference>
<dbReference type="InterPro" id="IPR004111">
    <property type="entry name" value="Repressor_TetR_C"/>
</dbReference>
<dbReference type="Proteomes" id="UP001067235">
    <property type="component" value="Unassembled WGS sequence"/>
</dbReference>
<evidence type="ECO:0000256" key="4">
    <source>
        <dbReference type="ARBA" id="ARBA00023163"/>
    </source>
</evidence>
<dbReference type="PRINTS" id="PR00400">
    <property type="entry name" value="TETREPRESSOR"/>
</dbReference>
<accession>A0ABT4MPC3</accession>
<gene>
    <name evidence="7" type="ORF">O4213_00950</name>
</gene>
<keyword evidence="8" id="KW-1185">Reference proteome</keyword>
<dbReference type="PRINTS" id="PR00455">
    <property type="entry name" value="HTHTETR"/>
</dbReference>
<dbReference type="Pfam" id="PF02909">
    <property type="entry name" value="TetR_C_1"/>
    <property type="match status" value="1"/>
</dbReference>
<dbReference type="InterPro" id="IPR009057">
    <property type="entry name" value="Homeodomain-like_sf"/>
</dbReference>
<dbReference type="InterPro" id="IPR001647">
    <property type="entry name" value="HTH_TetR"/>
</dbReference>
<proteinExistence type="predicted"/>
<dbReference type="EMBL" id="JAPWIE010000001">
    <property type="protein sequence ID" value="MCZ4548530.1"/>
    <property type="molecule type" value="Genomic_DNA"/>
</dbReference>
<evidence type="ECO:0000313" key="7">
    <source>
        <dbReference type="EMBL" id="MCZ4548530.1"/>
    </source>
</evidence>
<keyword evidence="3 5" id="KW-0238">DNA-binding</keyword>
<keyword evidence="2" id="KW-0805">Transcription regulation</keyword>
<dbReference type="PANTHER" id="PTHR30055">
    <property type="entry name" value="HTH-TYPE TRANSCRIPTIONAL REGULATOR RUTR"/>
    <property type="match status" value="1"/>
</dbReference>
<evidence type="ECO:0000256" key="3">
    <source>
        <dbReference type="ARBA" id="ARBA00023125"/>
    </source>
</evidence>
<sequence>MPRPSTPLISRATVVEASLQIIDADGLDALSLPRIAKQLGVRAPSLYHHFSDKSEILSAVARHIAGADVARPRRKPGPNWPEYFVQLGLNFRRAILRHRNAAPLLLNYLPRDVLTGSYEEVAQFLLDSGVPIELHVQILDGMETISIGAVMMEAVRKQSTRSTIFTNVDKHSQPLLAEALAANEYNSKQLFEEMIRSFLHGIMRDHELDIVEST</sequence>
<dbReference type="Pfam" id="PF00440">
    <property type="entry name" value="TetR_N"/>
    <property type="match status" value="1"/>
</dbReference>
<dbReference type="SUPFAM" id="SSF46689">
    <property type="entry name" value="Homeodomain-like"/>
    <property type="match status" value="1"/>
</dbReference>
<dbReference type="InterPro" id="IPR003012">
    <property type="entry name" value="Tet_transcr_reg_TetR"/>
</dbReference>
<dbReference type="InterPro" id="IPR050109">
    <property type="entry name" value="HTH-type_TetR-like_transc_reg"/>
</dbReference>
<dbReference type="PANTHER" id="PTHR30055:SF151">
    <property type="entry name" value="TRANSCRIPTIONAL REGULATORY PROTEIN"/>
    <property type="match status" value="1"/>
</dbReference>
<feature type="domain" description="HTH tetR-type" evidence="6">
    <location>
        <begin position="8"/>
        <end position="68"/>
    </location>
</feature>
<feature type="DNA-binding region" description="H-T-H motif" evidence="5">
    <location>
        <begin position="31"/>
        <end position="50"/>
    </location>
</feature>
<evidence type="ECO:0000256" key="1">
    <source>
        <dbReference type="ARBA" id="ARBA00022491"/>
    </source>
</evidence>
<name>A0ABT4MPC3_GORRU</name>
<dbReference type="PROSITE" id="PS50977">
    <property type="entry name" value="HTH_TETR_2"/>
    <property type="match status" value="1"/>
</dbReference>
<organism evidence="7 8">
    <name type="scientific">Gordonia rubripertincta</name>
    <name type="common">Rhodococcus corallinus</name>
    <dbReference type="NCBI Taxonomy" id="36822"/>
    <lineage>
        <taxon>Bacteria</taxon>
        <taxon>Bacillati</taxon>
        <taxon>Actinomycetota</taxon>
        <taxon>Actinomycetes</taxon>
        <taxon>Mycobacteriales</taxon>
        <taxon>Gordoniaceae</taxon>
        <taxon>Gordonia</taxon>
    </lineage>
</organism>
<dbReference type="Gene3D" id="1.10.357.10">
    <property type="entry name" value="Tetracycline Repressor, domain 2"/>
    <property type="match status" value="1"/>
</dbReference>